<reference evidence="9" key="5">
    <citation type="submission" date="2025-09" db="UniProtKB">
        <authorList>
            <consortium name="Ensembl"/>
        </authorList>
    </citation>
    <scope>IDENTIFICATION</scope>
</reference>
<evidence type="ECO:0000313" key="10">
    <source>
        <dbReference type="Proteomes" id="UP000314986"/>
    </source>
</evidence>
<evidence type="ECO:0000256" key="6">
    <source>
        <dbReference type="ARBA" id="ARBA00037833"/>
    </source>
</evidence>
<dbReference type="GO" id="GO:0006936">
    <property type="term" value="P:muscle contraction"/>
    <property type="evidence" value="ECO:0007669"/>
    <property type="project" value="TreeGrafter"/>
</dbReference>
<dbReference type="GO" id="GO:0007015">
    <property type="term" value="P:actin filament organization"/>
    <property type="evidence" value="ECO:0007669"/>
    <property type="project" value="TreeGrafter"/>
</dbReference>
<dbReference type="GO" id="GO:0051694">
    <property type="term" value="P:pointed-end actin filament capping"/>
    <property type="evidence" value="ECO:0007669"/>
    <property type="project" value="InterPro"/>
</dbReference>
<dbReference type="OMA" id="GMWERLG"/>
<keyword evidence="4" id="KW-0175">Coiled coil</keyword>
<reference evidence="10" key="1">
    <citation type="journal article" date="2006" name="Science">
        <title>Ancient noncoding elements conserved in the human genome.</title>
        <authorList>
            <person name="Venkatesh B."/>
            <person name="Kirkness E.F."/>
            <person name="Loh Y.H."/>
            <person name="Halpern A.L."/>
            <person name="Lee A.P."/>
            <person name="Johnson J."/>
            <person name="Dandona N."/>
            <person name="Viswanathan L.D."/>
            <person name="Tay A."/>
            <person name="Venter J.C."/>
            <person name="Strausberg R.L."/>
            <person name="Brenner S."/>
        </authorList>
    </citation>
    <scope>NUCLEOTIDE SEQUENCE [LARGE SCALE GENOMIC DNA]</scope>
</reference>
<comment type="similarity">
    <text evidence="2">Belongs to the tropomodulin family.</text>
</comment>
<proteinExistence type="inferred from homology"/>
<dbReference type="STRING" id="7868.ENSCMIP00000014542"/>
<reference evidence="10" key="2">
    <citation type="journal article" date="2007" name="PLoS Biol.">
        <title>Survey sequencing and comparative analysis of the elephant shark (Callorhinchus milii) genome.</title>
        <authorList>
            <person name="Venkatesh B."/>
            <person name="Kirkness E.F."/>
            <person name="Loh Y.H."/>
            <person name="Halpern A.L."/>
            <person name="Lee A.P."/>
            <person name="Johnson J."/>
            <person name="Dandona N."/>
            <person name="Viswanathan L.D."/>
            <person name="Tay A."/>
            <person name="Venter J.C."/>
            <person name="Strausberg R.L."/>
            <person name="Brenner S."/>
        </authorList>
    </citation>
    <scope>NUCLEOTIDE SEQUENCE [LARGE SCALE GENOMIC DNA]</scope>
</reference>
<dbReference type="PANTHER" id="PTHR10901:SF3">
    <property type="entry name" value="LEIOMODIN-3"/>
    <property type="match status" value="1"/>
</dbReference>
<dbReference type="InterPro" id="IPR032675">
    <property type="entry name" value="LRR_dom_sf"/>
</dbReference>
<organism evidence="9 10">
    <name type="scientific">Callorhinchus milii</name>
    <name type="common">Ghost shark</name>
    <dbReference type="NCBI Taxonomy" id="7868"/>
    <lineage>
        <taxon>Eukaryota</taxon>
        <taxon>Metazoa</taxon>
        <taxon>Chordata</taxon>
        <taxon>Craniata</taxon>
        <taxon>Vertebrata</taxon>
        <taxon>Chondrichthyes</taxon>
        <taxon>Holocephali</taxon>
        <taxon>Chimaeriformes</taxon>
        <taxon>Callorhinchidae</taxon>
        <taxon>Callorhinchus</taxon>
    </lineage>
</organism>
<name>A0A4W3HHJ2_CALMI</name>
<feature type="compositionally biased region" description="Basic and acidic residues" evidence="8">
    <location>
        <begin position="247"/>
        <end position="257"/>
    </location>
</feature>
<dbReference type="Pfam" id="PF03250">
    <property type="entry name" value="Tropomodulin"/>
    <property type="match status" value="1"/>
</dbReference>
<dbReference type="FunFam" id="3.80.10.10:FF:000078">
    <property type="entry name" value="Leiomodin 3"/>
    <property type="match status" value="1"/>
</dbReference>
<keyword evidence="3" id="KW-0963">Cytoplasm</keyword>
<feature type="region of interest" description="Disordered" evidence="8">
    <location>
        <begin position="227"/>
        <end position="272"/>
    </location>
</feature>
<sequence length="606" mass="69021">MSEYSNDSGQEEAEGSMVVGDLEEDEILATLSAEELKQLQSEMDDLEPDLQVPIGHRQRDQTARPPTGSFNHRSLIDYIHWEKETSRILDEERVPVNVAQQPVQNITEALEELQAEEKNSCEQNTNVRGDSDKLKETVQCLNENSQWIQQGLDDVVDCREIECKPEKEKEMLGRLKTQQSGDQRVTEPVLNAEENIRDAHEISESSNSDHSPLQQPIMEQKNEDTMTVCNKPEPSSSTEDQSNVNGSKEENKEDPTHVNESQENAEKKIAKIKTPKKLGLDSNFLKLTARPSGNPTLLDESLNNIRKNKADLKEINLNNIENVPKDMLLEFVEALKKNKHITTFSIANTGADENVAFALANMLRENKKIVTLNIESNFITGKGIVAIMRCLQFNETLNELRFHNQRHMLGHHAEMEIARLLKANTTLLKLGYHFELPGPRMVVTNLLTRNLDQQRKKRLEEQRNQSVKEQGEMMESLQNLPPGLLEMLSDYMPGFAMFNKHPTHPSLSFDNFPENNSEASQVKLQRTSKMQNKAKADENGTHLNEKANLKDMIKTLKPVPRGRQAPLVQETPRDQLLNDIRHSNVAYLKSVSEIFLNFWCLLRDAL</sequence>
<evidence type="ECO:0000313" key="9">
    <source>
        <dbReference type="Ensembl" id="ENSCMIP00000014542.1"/>
    </source>
</evidence>
<dbReference type="InParanoid" id="A0A4W3HHJ2"/>
<evidence type="ECO:0000256" key="5">
    <source>
        <dbReference type="ARBA" id="ARBA00023212"/>
    </source>
</evidence>
<dbReference type="GO" id="GO:0005865">
    <property type="term" value="C:striated muscle thin filament"/>
    <property type="evidence" value="ECO:0007669"/>
    <property type="project" value="TreeGrafter"/>
</dbReference>
<evidence type="ECO:0000256" key="7">
    <source>
        <dbReference type="ARBA" id="ARBA00070923"/>
    </source>
</evidence>
<dbReference type="GeneTree" id="ENSGT00940000159731"/>
<reference evidence="9" key="4">
    <citation type="submission" date="2025-08" db="UniProtKB">
        <authorList>
            <consortium name="Ensembl"/>
        </authorList>
    </citation>
    <scope>IDENTIFICATION</scope>
</reference>
<evidence type="ECO:0000256" key="8">
    <source>
        <dbReference type="SAM" id="MobiDB-lite"/>
    </source>
</evidence>
<dbReference type="AlphaFoldDB" id="A0A4W3HHJ2"/>
<dbReference type="PANTHER" id="PTHR10901">
    <property type="entry name" value="TROPOMODULIN"/>
    <property type="match status" value="1"/>
</dbReference>
<dbReference type="GO" id="GO:0005523">
    <property type="term" value="F:tropomyosin binding"/>
    <property type="evidence" value="ECO:0007669"/>
    <property type="project" value="InterPro"/>
</dbReference>
<protein>
    <recommendedName>
        <fullName evidence="7">Leiomodin-3</fullName>
    </recommendedName>
</protein>
<dbReference type="Proteomes" id="UP000314986">
    <property type="component" value="Unassembled WGS sequence"/>
</dbReference>
<evidence type="ECO:0000256" key="3">
    <source>
        <dbReference type="ARBA" id="ARBA00022490"/>
    </source>
</evidence>
<keyword evidence="10" id="KW-1185">Reference proteome</keyword>
<dbReference type="InterPro" id="IPR004934">
    <property type="entry name" value="TMOD"/>
</dbReference>
<accession>A0A4W3HHJ2</accession>
<feature type="region of interest" description="Disordered" evidence="8">
    <location>
        <begin position="1"/>
        <end position="20"/>
    </location>
</feature>
<evidence type="ECO:0000256" key="4">
    <source>
        <dbReference type="ARBA" id="ARBA00023054"/>
    </source>
</evidence>
<dbReference type="GO" id="GO:0031430">
    <property type="term" value="C:M band"/>
    <property type="evidence" value="ECO:0007669"/>
    <property type="project" value="UniProtKB-SubCell"/>
</dbReference>
<gene>
    <name evidence="9" type="primary">lmod3</name>
</gene>
<reference evidence="10" key="3">
    <citation type="journal article" date="2014" name="Nature">
        <title>Elephant shark genome provides unique insights into gnathostome evolution.</title>
        <authorList>
            <consortium name="International Elephant Shark Genome Sequencing Consortium"/>
            <person name="Venkatesh B."/>
            <person name="Lee A.P."/>
            <person name="Ravi V."/>
            <person name="Maurya A.K."/>
            <person name="Lian M.M."/>
            <person name="Swann J.B."/>
            <person name="Ohta Y."/>
            <person name="Flajnik M.F."/>
            <person name="Sutoh Y."/>
            <person name="Kasahara M."/>
            <person name="Hoon S."/>
            <person name="Gangu V."/>
            <person name="Roy S.W."/>
            <person name="Irimia M."/>
            <person name="Korzh V."/>
            <person name="Kondrychyn I."/>
            <person name="Lim Z.W."/>
            <person name="Tay B.H."/>
            <person name="Tohari S."/>
            <person name="Kong K.W."/>
            <person name="Ho S."/>
            <person name="Lorente-Galdos B."/>
            <person name="Quilez J."/>
            <person name="Marques-Bonet T."/>
            <person name="Raney B.J."/>
            <person name="Ingham P.W."/>
            <person name="Tay A."/>
            <person name="Hillier L.W."/>
            <person name="Minx P."/>
            <person name="Boehm T."/>
            <person name="Wilson R.K."/>
            <person name="Brenner S."/>
            <person name="Warren W.C."/>
        </authorList>
    </citation>
    <scope>NUCLEOTIDE SEQUENCE [LARGE SCALE GENOMIC DNA]</scope>
</reference>
<dbReference type="Gene3D" id="3.80.10.10">
    <property type="entry name" value="Ribonuclease Inhibitor"/>
    <property type="match status" value="1"/>
</dbReference>
<dbReference type="Ensembl" id="ENSCMIT00000014852.1">
    <property type="protein sequence ID" value="ENSCMIP00000014542.1"/>
    <property type="gene ID" value="ENSCMIG00000007192.1"/>
</dbReference>
<evidence type="ECO:0000256" key="2">
    <source>
        <dbReference type="ARBA" id="ARBA00009345"/>
    </source>
</evidence>
<comment type="subcellular location">
    <subcellularLocation>
        <location evidence="1">Cytoplasm</location>
        <location evidence="1">Cytoskeleton</location>
    </subcellularLocation>
    <subcellularLocation>
        <location evidence="6">Cytoplasm</location>
        <location evidence="6">Myofibril</location>
        <location evidence="6">Sarcomere</location>
        <location evidence="6">M line</location>
    </subcellularLocation>
</comment>
<keyword evidence="5" id="KW-0206">Cytoskeleton</keyword>
<dbReference type="GO" id="GO:0030239">
    <property type="term" value="P:myofibril assembly"/>
    <property type="evidence" value="ECO:0007669"/>
    <property type="project" value="TreeGrafter"/>
</dbReference>
<dbReference type="SUPFAM" id="SSF52047">
    <property type="entry name" value="RNI-like"/>
    <property type="match status" value="1"/>
</dbReference>
<feature type="compositionally biased region" description="Polar residues" evidence="8">
    <location>
        <begin position="227"/>
        <end position="246"/>
    </location>
</feature>
<evidence type="ECO:0000256" key="1">
    <source>
        <dbReference type="ARBA" id="ARBA00004245"/>
    </source>
</evidence>